<reference evidence="1 2" key="1">
    <citation type="journal article" date="2020" name="Microb. Genom.">
        <title>Genetic diversity of clinical and environmental Mucorales isolates obtained from an investigation of mucormycosis cases among solid organ transplant recipients.</title>
        <authorList>
            <person name="Nguyen M.H."/>
            <person name="Kaul D."/>
            <person name="Muto C."/>
            <person name="Cheng S.J."/>
            <person name="Richter R.A."/>
            <person name="Bruno V.M."/>
            <person name="Liu G."/>
            <person name="Beyhan S."/>
            <person name="Sundermann A.J."/>
            <person name="Mounaud S."/>
            <person name="Pasculle A.W."/>
            <person name="Nierman W.C."/>
            <person name="Driscoll E."/>
            <person name="Cumbie R."/>
            <person name="Clancy C.J."/>
            <person name="Dupont C.L."/>
        </authorList>
    </citation>
    <scope>NUCLEOTIDE SEQUENCE [LARGE SCALE GENOMIC DNA]</scope>
    <source>
        <strain evidence="1 2">GL24</strain>
    </source>
</reference>
<proteinExistence type="predicted"/>
<evidence type="ECO:0000313" key="2">
    <source>
        <dbReference type="Proteomes" id="UP000740926"/>
    </source>
</evidence>
<keyword evidence="2" id="KW-1185">Reference proteome</keyword>
<dbReference type="AlphaFoldDB" id="A0A9P6XX41"/>
<dbReference type="Proteomes" id="UP000740926">
    <property type="component" value="Unassembled WGS sequence"/>
</dbReference>
<organism evidence="1 2">
    <name type="scientific">Rhizopus delemar</name>
    <dbReference type="NCBI Taxonomy" id="936053"/>
    <lineage>
        <taxon>Eukaryota</taxon>
        <taxon>Fungi</taxon>
        <taxon>Fungi incertae sedis</taxon>
        <taxon>Mucoromycota</taxon>
        <taxon>Mucoromycotina</taxon>
        <taxon>Mucoromycetes</taxon>
        <taxon>Mucorales</taxon>
        <taxon>Mucorineae</taxon>
        <taxon>Rhizopodaceae</taxon>
        <taxon>Rhizopus</taxon>
    </lineage>
</organism>
<gene>
    <name evidence="1" type="ORF">G6F50_015557</name>
</gene>
<accession>A0A9P6XX41</accession>
<protein>
    <submittedName>
        <fullName evidence="1">Uncharacterized protein</fullName>
    </submittedName>
</protein>
<comment type="caution">
    <text evidence="1">The sequence shown here is derived from an EMBL/GenBank/DDBJ whole genome shotgun (WGS) entry which is preliminary data.</text>
</comment>
<name>A0A9P6XX41_9FUNG</name>
<dbReference type="EMBL" id="JAANIU010008727">
    <property type="protein sequence ID" value="KAG1534451.1"/>
    <property type="molecule type" value="Genomic_DNA"/>
</dbReference>
<sequence length="200" mass="21382">MVVVALDRLLPFSAPGRRALGRGVVADRRAADDLDLQVAAAHEPERPVVEVVGAEIVHRHRDGARAHEGVDVDGFVEEQVYARRRLVRVVASHDAGVGDRVVGLADAREQQQPHVVDAEGAQHHDLGGLEDLFAGGVHVGHAACPLFVGRQLHAQYVGAGADFEVLHLHRHRQDTDLRRGLGEVLAAEVGTESASADGCT</sequence>
<evidence type="ECO:0000313" key="1">
    <source>
        <dbReference type="EMBL" id="KAG1534451.1"/>
    </source>
</evidence>